<evidence type="ECO:0000259" key="3">
    <source>
        <dbReference type="Pfam" id="PF16313"/>
    </source>
</evidence>
<organism evidence="6 7">
    <name type="scientific">Pedobacter hiemivivus</name>
    <dbReference type="NCBI Taxonomy" id="2530454"/>
    <lineage>
        <taxon>Bacteria</taxon>
        <taxon>Pseudomonadati</taxon>
        <taxon>Bacteroidota</taxon>
        <taxon>Sphingobacteriia</taxon>
        <taxon>Sphingobacteriales</taxon>
        <taxon>Sphingobacteriaceae</taxon>
        <taxon>Pedobacter</taxon>
    </lineage>
</organism>
<gene>
    <name evidence="6" type="ORF">FBD94_23220</name>
</gene>
<dbReference type="RefSeq" id="WP_136882001.1">
    <property type="nucleotide sequence ID" value="NZ_SWDX01000013.1"/>
</dbReference>
<dbReference type="SUPFAM" id="SSF55486">
    <property type="entry name" value="Metalloproteases ('zincins'), catalytic domain"/>
    <property type="match status" value="1"/>
</dbReference>
<dbReference type="Gene3D" id="3.40.390.10">
    <property type="entry name" value="Collagenase (Catalytic Domain)"/>
    <property type="match status" value="1"/>
</dbReference>
<dbReference type="Pfam" id="PF17162">
    <property type="entry name" value="DUF5118"/>
    <property type="match status" value="1"/>
</dbReference>
<feature type="chain" id="PRO_5020398431" evidence="2">
    <location>
        <begin position="21"/>
        <end position="850"/>
    </location>
</feature>
<comment type="caution">
    <text evidence="6">The sequence shown here is derived from an EMBL/GenBank/DDBJ whole genome shotgun (WGS) entry which is preliminary data.</text>
</comment>
<reference evidence="6 7" key="1">
    <citation type="submission" date="2019-04" db="EMBL/GenBank/DDBJ databases">
        <title>Pedobacter sp. RP-1-16 sp. nov., isolated from Arctic soil.</title>
        <authorList>
            <person name="Dahal R.H."/>
            <person name="Kim D.-U."/>
        </authorList>
    </citation>
    <scope>NUCLEOTIDE SEQUENCE [LARGE SCALE GENOMIC DNA]</scope>
    <source>
        <strain evidence="6 7">RP-1-16</strain>
    </source>
</reference>
<sequence length="850" mass="94573">MKKLSLIALVLFCASYQGFSQKKNPKTPTPAPAMVPPSGNPNAMNRPGGPATAPKPYNQVITAKAKTDKGLFKVHFLEDRYFFEIADSLLGREILTVNRISKAAAGNRASMIGYGGDQIGDNVISFEKGPSNKIYLKSISFGERAKDTTEQGMYKSVMNSNIQPLVASFDIKAFAKDSISGVKGVVIDVTDYMNSDNDIFFFDAGTKKSLSLAGQIPDRSYIKEIKAFPMNIEIRTLKTYTKSAPQGPMGMGAPSSTPATYELNSSMVLLPSREMKPRFFDPRVGYFATGYVDFDANTQGVKNQSLITRWKLEPKAEDIEKYKRGELVEPKKQIVYYIDPATPKKWVPYLIQGVNDWQVAFEKAGFKNAIVAKEAPSDPSWSMEDARHSVIVYKPSDIANASGPHVHDPRTGEIIETHINWYHNIMQLLRNWYFIQASAIDPQARKMKFDDKLMGELIRFVSSHEVGHTLGLRHNFGSSATVPVEKLRDKQWVEKNGHTPSIMDYARFNYVAQPEDNISAKGIFPRIGDYDMWAIEWGYRWLPEFNTAEDEASYSNQTIIKRVGADKRLAFGTESDSNDPRNQSEDIGDNAMVASAYGIKNLKRILPNILTWSKEPNESYQNAKTLYSEVVGQYGRYMGHVVKNVAGIYTTPKTIEEKGGMYQAVPFAKQKEAMTFLNAQLFATPTWLINKELIERTGVNPTDLFQGVQKSTLGKLQNANTIAKLINAEALNGVNAYSAVNLFSDLKAGVWSELYSHKNIDVYRRNLQKAYVDNMTKLIVAPAPSSNPMANFPGFGTANPMGSDVSSIGRAHLTTLAKDIRAAIPASTGMSKYHLQDLLVRINSALNPKS</sequence>
<proteinExistence type="predicted"/>
<dbReference type="Pfam" id="PF16313">
    <property type="entry name" value="DUF4953"/>
    <property type="match status" value="1"/>
</dbReference>
<evidence type="ECO:0000256" key="2">
    <source>
        <dbReference type="SAM" id="SignalP"/>
    </source>
</evidence>
<name>A0A4V5PCB3_9SPHI</name>
<dbReference type="CDD" id="cd04276">
    <property type="entry name" value="ZnMc_MMP_like_2"/>
    <property type="match status" value="1"/>
</dbReference>
<dbReference type="InterPro" id="IPR034032">
    <property type="entry name" value="Zn_MMP-like_bac"/>
</dbReference>
<dbReference type="InterPro" id="IPR033413">
    <property type="entry name" value="DUF5117"/>
</dbReference>
<dbReference type="EMBL" id="SWDX01000013">
    <property type="protein sequence ID" value="TKC56166.1"/>
    <property type="molecule type" value="Genomic_DNA"/>
</dbReference>
<accession>A0A4V5PCB3</accession>
<dbReference type="PANTHER" id="PTHR38478">
    <property type="entry name" value="PEPTIDASE M1A AND M12B"/>
    <property type="match status" value="1"/>
</dbReference>
<dbReference type="InterPro" id="IPR033428">
    <property type="entry name" value="DUF5118"/>
</dbReference>
<evidence type="ECO:0000313" key="7">
    <source>
        <dbReference type="Proteomes" id="UP000309594"/>
    </source>
</evidence>
<feature type="compositionally biased region" description="Pro residues" evidence="1">
    <location>
        <begin position="27"/>
        <end position="39"/>
    </location>
</feature>
<dbReference type="AlphaFoldDB" id="A0A4V5PCB3"/>
<evidence type="ECO:0000256" key="1">
    <source>
        <dbReference type="SAM" id="MobiDB-lite"/>
    </source>
</evidence>
<evidence type="ECO:0000259" key="5">
    <source>
        <dbReference type="Pfam" id="PF17162"/>
    </source>
</evidence>
<feature type="signal peptide" evidence="2">
    <location>
        <begin position="1"/>
        <end position="20"/>
    </location>
</feature>
<feature type="domain" description="EcxA zinc-binding" evidence="3">
    <location>
        <begin position="446"/>
        <end position="755"/>
    </location>
</feature>
<evidence type="ECO:0000259" key="4">
    <source>
        <dbReference type="Pfam" id="PF17148"/>
    </source>
</evidence>
<evidence type="ECO:0000313" key="6">
    <source>
        <dbReference type="EMBL" id="TKC56166.1"/>
    </source>
</evidence>
<dbReference type="PANTHER" id="PTHR38478:SF1">
    <property type="entry name" value="ZINC DEPENDENT METALLOPROTEASE DOMAIN LIPOPROTEIN"/>
    <property type="match status" value="1"/>
</dbReference>
<keyword evidence="2" id="KW-0732">Signal</keyword>
<feature type="region of interest" description="Disordered" evidence="1">
    <location>
        <begin position="21"/>
        <end position="54"/>
    </location>
</feature>
<dbReference type="InterPro" id="IPR024079">
    <property type="entry name" value="MetalloPept_cat_dom_sf"/>
</dbReference>
<protein>
    <submittedName>
        <fullName evidence="6">DUF5117 domain-containing protein</fullName>
    </submittedName>
</protein>
<dbReference type="Pfam" id="PF17148">
    <property type="entry name" value="DUF5117"/>
    <property type="match status" value="1"/>
</dbReference>
<feature type="domain" description="DUF5117" evidence="4">
    <location>
        <begin position="116"/>
        <end position="315"/>
    </location>
</feature>
<dbReference type="InterPro" id="IPR032534">
    <property type="entry name" value="EcxA_zinc-bd"/>
</dbReference>
<dbReference type="Proteomes" id="UP000309594">
    <property type="component" value="Unassembled WGS sequence"/>
</dbReference>
<feature type="domain" description="DUF5118" evidence="5">
    <location>
        <begin position="54"/>
        <end position="102"/>
    </location>
</feature>
<dbReference type="GO" id="GO:0008237">
    <property type="term" value="F:metallopeptidase activity"/>
    <property type="evidence" value="ECO:0007669"/>
    <property type="project" value="InterPro"/>
</dbReference>